<organism evidence="11 12">
    <name type="scientific">Branchiibius hedensis</name>
    <dbReference type="NCBI Taxonomy" id="672460"/>
    <lineage>
        <taxon>Bacteria</taxon>
        <taxon>Bacillati</taxon>
        <taxon>Actinomycetota</taxon>
        <taxon>Actinomycetes</taxon>
        <taxon>Micrococcales</taxon>
        <taxon>Dermacoccaceae</taxon>
        <taxon>Branchiibius</taxon>
    </lineage>
</organism>
<feature type="transmembrane region" description="Helical" evidence="9">
    <location>
        <begin position="104"/>
        <end position="123"/>
    </location>
</feature>
<evidence type="ECO:0000256" key="3">
    <source>
        <dbReference type="ARBA" id="ARBA00022553"/>
    </source>
</evidence>
<gene>
    <name evidence="11" type="ORF">SAMN04489750_3348</name>
</gene>
<keyword evidence="9" id="KW-0472">Membrane</keyword>
<proteinExistence type="predicted"/>
<evidence type="ECO:0000256" key="5">
    <source>
        <dbReference type="ARBA" id="ARBA00022741"/>
    </source>
</evidence>
<keyword evidence="7" id="KW-0067">ATP-binding</keyword>
<dbReference type="PANTHER" id="PTHR24421">
    <property type="entry name" value="NITRATE/NITRITE SENSOR PROTEIN NARX-RELATED"/>
    <property type="match status" value="1"/>
</dbReference>
<name>A0A2Y9A0E2_9MICO</name>
<feature type="transmembrane region" description="Helical" evidence="9">
    <location>
        <begin position="42"/>
        <end position="63"/>
    </location>
</feature>
<reference evidence="12" key="1">
    <citation type="submission" date="2016-10" db="EMBL/GenBank/DDBJ databases">
        <authorList>
            <person name="Varghese N."/>
            <person name="Submissions S."/>
        </authorList>
    </citation>
    <scope>NUCLEOTIDE SEQUENCE [LARGE SCALE GENOMIC DNA]</scope>
    <source>
        <strain evidence="12">DSM 22951</strain>
    </source>
</reference>
<dbReference type="GO" id="GO:0046983">
    <property type="term" value="F:protein dimerization activity"/>
    <property type="evidence" value="ECO:0007669"/>
    <property type="project" value="InterPro"/>
</dbReference>
<dbReference type="GO" id="GO:0016020">
    <property type="term" value="C:membrane"/>
    <property type="evidence" value="ECO:0007669"/>
    <property type="project" value="InterPro"/>
</dbReference>
<feature type="transmembrane region" description="Helical" evidence="9">
    <location>
        <begin position="135"/>
        <end position="153"/>
    </location>
</feature>
<evidence type="ECO:0000259" key="10">
    <source>
        <dbReference type="Pfam" id="PF07730"/>
    </source>
</evidence>
<sequence length="387" mass="41168">MSSLPARTPWGIAWRFVLALLVGALSWVAFFPQEQASDLVNLWLMVGDPLIGVLSLIGALRWVRRYPVAVGLITSAVACVAPVAGGAASYALGSVSTRRRWSEIAVVGVANVLSGIVAGRLYNRIEDASPWWSDLLIGVLVTAVVIAVGVAVGQRRELVANLREQVASAQREQAVREDAARAGERTRIAREMHDVLAHRISLVAMHAGALAYRPDLTETERSTAARTIEENAHQALQELRDVLGVLRDPASGLDAPEGPQPLIGDIPSLVAESQAAGVRIELEQRVTGEPPATISRTAYRVVQEGLTNARKHAPDTAVQVLVDGAPEDGVSIVVANPLPLSRNGSQLPGAGMGLLGVSERVSRVGGTVSHGPERGDFRLAVWLPWST</sequence>
<dbReference type="GO" id="GO:0005524">
    <property type="term" value="F:ATP binding"/>
    <property type="evidence" value="ECO:0007669"/>
    <property type="project" value="UniProtKB-KW"/>
</dbReference>
<keyword evidence="9" id="KW-0812">Transmembrane</keyword>
<evidence type="ECO:0000256" key="9">
    <source>
        <dbReference type="SAM" id="Phobius"/>
    </source>
</evidence>
<dbReference type="InterPro" id="IPR011712">
    <property type="entry name" value="Sig_transdc_His_kin_sub3_dim/P"/>
</dbReference>
<dbReference type="CDD" id="cd16917">
    <property type="entry name" value="HATPase_UhpB-NarQ-NarX-like"/>
    <property type="match status" value="1"/>
</dbReference>
<protein>
    <recommendedName>
        <fullName evidence="2">histidine kinase</fullName>
        <ecNumber evidence="2">2.7.13.3</ecNumber>
    </recommendedName>
</protein>
<keyword evidence="5" id="KW-0547">Nucleotide-binding</keyword>
<feature type="transmembrane region" description="Helical" evidence="9">
    <location>
        <begin position="69"/>
        <end position="92"/>
    </location>
</feature>
<dbReference type="Gene3D" id="3.30.565.10">
    <property type="entry name" value="Histidine kinase-like ATPase, C-terminal domain"/>
    <property type="match status" value="1"/>
</dbReference>
<keyword evidence="12" id="KW-1185">Reference proteome</keyword>
<keyword evidence="8" id="KW-0902">Two-component regulatory system</keyword>
<comment type="catalytic activity">
    <reaction evidence="1">
        <text>ATP + protein L-histidine = ADP + protein N-phospho-L-histidine.</text>
        <dbReference type="EC" id="2.7.13.3"/>
    </reaction>
</comment>
<dbReference type="PANTHER" id="PTHR24421:SF10">
    <property type="entry name" value="NITRATE_NITRITE SENSOR PROTEIN NARQ"/>
    <property type="match status" value="1"/>
</dbReference>
<dbReference type="OrthoDB" id="227596at2"/>
<dbReference type="InterPro" id="IPR050482">
    <property type="entry name" value="Sensor_HK_TwoCompSys"/>
</dbReference>
<dbReference type="Proteomes" id="UP000250028">
    <property type="component" value="Unassembled WGS sequence"/>
</dbReference>
<keyword evidence="6 11" id="KW-0418">Kinase</keyword>
<evidence type="ECO:0000256" key="6">
    <source>
        <dbReference type="ARBA" id="ARBA00022777"/>
    </source>
</evidence>
<evidence type="ECO:0000313" key="11">
    <source>
        <dbReference type="EMBL" id="SSA35969.1"/>
    </source>
</evidence>
<feature type="transmembrane region" description="Helical" evidence="9">
    <location>
        <begin position="12"/>
        <end position="30"/>
    </location>
</feature>
<keyword evidence="9" id="KW-1133">Transmembrane helix</keyword>
<evidence type="ECO:0000256" key="1">
    <source>
        <dbReference type="ARBA" id="ARBA00000085"/>
    </source>
</evidence>
<dbReference type="AlphaFoldDB" id="A0A2Y9A0E2"/>
<dbReference type="GO" id="GO:0000155">
    <property type="term" value="F:phosphorelay sensor kinase activity"/>
    <property type="evidence" value="ECO:0007669"/>
    <property type="project" value="InterPro"/>
</dbReference>
<dbReference type="SUPFAM" id="SSF55874">
    <property type="entry name" value="ATPase domain of HSP90 chaperone/DNA topoisomerase II/histidine kinase"/>
    <property type="match status" value="1"/>
</dbReference>
<dbReference type="Gene3D" id="1.20.5.1930">
    <property type="match status" value="1"/>
</dbReference>
<dbReference type="InterPro" id="IPR036890">
    <property type="entry name" value="HATPase_C_sf"/>
</dbReference>
<accession>A0A2Y9A0E2</accession>
<dbReference type="RefSeq" id="WP_109687590.1">
    <property type="nucleotide sequence ID" value="NZ_QGDN01000001.1"/>
</dbReference>
<dbReference type="EMBL" id="UESZ01000001">
    <property type="protein sequence ID" value="SSA35969.1"/>
    <property type="molecule type" value="Genomic_DNA"/>
</dbReference>
<keyword evidence="3" id="KW-0597">Phosphoprotein</keyword>
<dbReference type="Pfam" id="PF07730">
    <property type="entry name" value="HisKA_3"/>
    <property type="match status" value="1"/>
</dbReference>
<evidence type="ECO:0000256" key="2">
    <source>
        <dbReference type="ARBA" id="ARBA00012438"/>
    </source>
</evidence>
<keyword evidence="4" id="KW-0808">Transferase</keyword>
<feature type="domain" description="Signal transduction histidine kinase subgroup 3 dimerisation and phosphoacceptor" evidence="10">
    <location>
        <begin position="184"/>
        <end position="249"/>
    </location>
</feature>
<evidence type="ECO:0000256" key="8">
    <source>
        <dbReference type="ARBA" id="ARBA00023012"/>
    </source>
</evidence>
<evidence type="ECO:0000256" key="4">
    <source>
        <dbReference type="ARBA" id="ARBA00022679"/>
    </source>
</evidence>
<evidence type="ECO:0000313" key="12">
    <source>
        <dbReference type="Proteomes" id="UP000250028"/>
    </source>
</evidence>
<evidence type="ECO:0000256" key="7">
    <source>
        <dbReference type="ARBA" id="ARBA00022840"/>
    </source>
</evidence>
<dbReference type="EC" id="2.7.13.3" evidence="2"/>